<comment type="catalytic activity">
    <reaction evidence="15">
        <text>L-seryl-[protein] + ATP = O-phospho-L-seryl-[protein] + ADP + H(+)</text>
        <dbReference type="Rhea" id="RHEA:17989"/>
        <dbReference type="Rhea" id="RHEA-COMP:9863"/>
        <dbReference type="Rhea" id="RHEA-COMP:11604"/>
        <dbReference type="ChEBI" id="CHEBI:15378"/>
        <dbReference type="ChEBI" id="CHEBI:29999"/>
        <dbReference type="ChEBI" id="CHEBI:30616"/>
        <dbReference type="ChEBI" id="CHEBI:83421"/>
        <dbReference type="ChEBI" id="CHEBI:456216"/>
    </reaction>
</comment>
<evidence type="ECO:0000256" key="17">
    <source>
        <dbReference type="PROSITE-ProRule" id="PRU10141"/>
    </source>
</evidence>
<feature type="region of interest" description="Disordered" evidence="18">
    <location>
        <begin position="703"/>
        <end position="732"/>
    </location>
</feature>
<dbReference type="Gene3D" id="3.30.200.20">
    <property type="entry name" value="Phosphorylase Kinase, domain 1"/>
    <property type="match status" value="1"/>
</dbReference>
<dbReference type="InterPro" id="IPR000719">
    <property type="entry name" value="Prot_kinase_dom"/>
</dbReference>
<evidence type="ECO:0000259" key="21">
    <source>
        <dbReference type="PROSITE" id="PS51473"/>
    </source>
</evidence>
<evidence type="ECO:0000256" key="12">
    <source>
        <dbReference type="ARBA" id="ARBA00023136"/>
    </source>
</evidence>
<dbReference type="FunFam" id="3.30.430.20:FF:000015">
    <property type="entry name" value="Cysteine-rich receptor-like protein kinase 3"/>
    <property type="match status" value="1"/>
</dbReference>
<evidence type="ECO:0000256" key="6">
    <source>
        <dbReference type="ARBA" id="ARBA00022729"/>
    </source>
</evidence>
<dbReference type="CDD" id="cd14066">
    <property type="entry name" value="STKc_IRAK"/>
    <property type="match status" value="1"/>
</dbReference>
<dbReference type="PROSITE" id="PS00108">
    <property type="entry name" value="PROTEIN_KINASE_ST"/>
    <property type="match status" value="1"/>
</dbReference>
<dbReference type="eggNOG" id="ENOG502QRU4">
    <property type="taxonomic scope" value="Eukaryota"/>
</dbReference>
<feature type="domain" description="Protein kinase" evidence="20">
    <location>
        <begin position="385"/>
        <end position="669"/>
    </location>
</feature>
<sequence>MQCDAKLLTSWRATSTKHCQQNLSLSLARNAELQCQQEARMNSDCMRSPPPSPAVAMPSPSSSGSSSSVAAVFFFFFFSFFTLALSDPRIFEAGLSCGNASASAPNIVPMFVRDMESLSQLMTTRHFATQVTRPSGAAAAAAAAVYGLSQCHRDLSQTDCLLCFAAGRTKLPRCLTSPAARIYFDGCFLRYDRYDFFTEAVDPVYDSANCTSDRGSVDGPAREGFAAAVEFAVGNATRAATGVGGGFGVAEAGGAYALAQCWESISSDGCGVCLEKAKTAVRRCVPSRDGRGLNAGCYLRYSTVKFYSDQGASEADQGSSSIGITVAVVLVAVACIMLSMFAAYACYARVSRLEGGNIHLHKISIGDKSSLNFKYETLEKATNYFHHSKKLGQGGGGSVYKGTLPNGKVVAVKRLIFNTRQWVDEFFNEVNLISGIEHKNLVKLLGCSIEGPESLLVYEYVPNRSLDDYISDKNKIRILNWKQRMSIITGTAEGIAYLHGGCKERIIHRDIKGSNVLLDENLTPKIADFGLARCFGPDETHLSTGIAGTLGYMAPEYLVRGQLTEKADVYSFGVLVLEIICGRKSSSFREETVSLLQMVWNFYKSDNLVEAVDSCLKGEFPAQEASNVLRIGLLCTQASAAARPFMAEVVQMLTREDFAIPQPTQPPFLNANASGPATSNRSSGMSSFMSSAVRKINASYTSSECSSMPSLDKQSRNHESTTLLTSSQYSVA</sequence>
<evidence type="ECO:0000313" key="22">
    <source>
        <dbReference type="EMBL" id="KCW52910.1"/>
    </source>
</evidence>
<keyword evidence="13" id="KW-0675">Receptor</keyword>
<dbReference type="FunFam" id="3.30.200.20:FF:000177">
    <property type="entry name" value="Cysteine-rich receptor-like protein kinase 2"/>
    <property type="match status" value="1"/>
</dbReference>
<evidence type="ECO:0000256" key="18">
    <source>
        <dbReference type="SAM" id="MobiDB-lite"/>
    </source>
</evidence>
<dbReference type="PROSITE" id="PS51473">
    <property type="entry name" value="GNK2"/>
    <property type="match status" value="2"/>
</dbReference>
<evidence type="ECO:0000256" key="14">
    <source>
        <dbReference type="ARBA" id="ARBA00023180"/>
    </source>
</evidence>
<evidence type="ECO:0000256" key="9">
    <source>
        <dbReference type="ARBA" id="ARBA00022777"/>
    </source>
</evidence>
<dbReference type="Pfam" id="PF00069">
    <property type="entry name" value="Pkinase"/>
    <property type="match status" value="1"/>
</dbReference>
<dbReference type="SMART" id="SM00220">
    <property type="entry name" value="S_TKc"/>
    <property type="match status" value="1"/>
</dbReference>
<comment type="catalytic activity">
    <reaction evidence="16">
        <text>L-threonyl-[protein] + ATP = O-phospho-L-threonyl-[protein] + ADP + H(+)</text>
        <dbReference type="Rhea" id="RHEA:46608"/>
        <dbReference type="Rhea" id="RHEA-COMP:11060"/>
        <dbReference type="Rhea" id="RHEA-COMP:11605"/>
        <dbReference type="ChEBI" id="CHEBI:15378"/>
        <dbReference type="ChEBI" id="CHEBI:30013"/>
        <dbReference type="ChEBI" id="CHEBI:30616"/>
        <dbReference type="ChEBI" id="CHEBI:61977"/>
        <dbReference type="ChEBI" id="CHEBI:456216"/>
    </reaction>
</comment>
<name>A0A059AHQ9_EUCGR</name>
<dbReference type="FunCoup" id="A0A059AHQ9">
    <property type="interactions" value="15"/>
</dbReference>
<evidence type="ECO:0000256" key="11">
    <source>
        <dbReference type="ARBA" id="ARBA00022989"/>
    </source>
</evidence>
<keyword evidence="3" id="KW-0597">Phosphoprotein</keyword>
<keyword evidence="2" id="KW-0723">Serine/threonine-protein kinase</keyword>
<accession>A0A059AHQ9</accession>
<proteinExistence type="predicted"/>
<keyword evidence="10 17" id="KW-0067">ATP-binding</keyword>
<feature type="transmembrane region" description="Helical" evidence="19">
    <location>
        <begin position="322"/>
        <end position="344"/>
    </location>
</feature>
<evidence type="ECO:0000256" key="7">
    <source>
        <dbReference type="ARBA" id="ARBA00022737"/>
    </source>
</evidence>
<keyword evidence="8 17" id="KW-0547">Nucleotide-binding</keyword>
<dbReference type="Gene3D" id="1.10.510.10">
    <property type="entry name" value="Transferase(Phosphotransferase) domain 1"/>
    <property type="match status" value="1"/>
</dbReference>
<keyword evidence="7" id="KW-0677">Repeat</keyword>
<keyword evidence="9" id="KW-0418">Kinase</keyword>
<gene>
    <name evidence="22" type="ORF">EUGRSUZ_J02225</name>
</gene>
<dbReference type="InterPro" id="IPR038408">
    <property type="entry name" value="GNK2_sf"/>
</dbReference>
<dbReference type="GO" id="GO:0016020">
    <property type="term" value="C:membrane"/>
    <property type="evidence" value="ECO:0007669"/>
    <property type="project" value="UniProtKB-SubCell"/>
</dbReference>
<dbReference type="InterPro" id="IPR052059">
    <property type="entry name" value="CR_Ser/Thr_kinase"/>
</dbReference>
<dbReference type="InterPro" id="IPR017441">
    <property type="entry name" value="Protein_kinase_ATP_BS"/>
</dbReference>
<evidence type="ECO:0000256" key="13">
    <source>
        <dbReference type="ARBA" id="ARBA00023170"/>
    </source>
</evidence>
<dbReference type="FunFam" id="1.10.510.10:FF:000336">
    <property type="entry name" value="Cysteine-rich receptor-like protein kinase 2"/>
    <property type="match status" value="1"/>
</dbReference>
<dbReference type="Gene3D" id="3.30.430.20">
    <property type="entry name" value="Gnk2 domain, C-X8-C-X2-C motif"/>
    <property type="match status" value="2"/>
</dbReference>
<feature type="transmembrane region" description="Helical" evidence="19">
    <location>
        <begin position="67"/>
        <end position="85"/>
    </location>
</feature>
<feature type="compositionally biased region" description="Polar residues" evidence="18">
    <location>
        <begin position="720"/>
        <end position="732"/>
    </location>
</feature>
<keyword evidence="6" id="KW-0732">Signal</keyword>
<keyword evidence="11 19" id="KW-1133">Transmembrane helix</keyword>
<evidence type="ECO:0000256" key="1">
    <source>
        <dbReference type="ARBA" id="ARBA00004167"/>
    </source>
</evidence>
<dbReference type="PROSITE" id="PS50011">
    <property type="entry name" value="PROTEIN_KINASE_DOM"/>
    <property type="match status" value="1"/>
</dbReference>
<evidence type="ECO:0000256" key="2">
    <source>
        <dbReference type="ARBA" id="ARBA00022527"/>
    </source>
</evidence>
<protein>
    <recommendedName>
        <fullName evidence="23">Cysteine-rich receptor-like protein kinase 42</fullName>
    </recommendedName>
</protein>
<dbReference type="PROSITE" id="PS00107">
    <property type="entry name" value="PROTEIN_KINASE_ATP"/>
    <property type="match status" value="1"/>
</dbReference>
<feature type="region of interest" description="Disordered" evidence="18">
    <location>
        <begin position="664"/>
        <end position="685"/>
    </location>
</feature>
<comment type="subcellular location">
    <subcellularLocation>
        <location evidence="1">Membrane</location>
        <topology evidence="1">Single-pass membrane protein</topology>
    </subcellularLocation>
</comment>
<organism evidence="22">
    <name type="scientific">Eucalyptus grandis</name>
    <name type="common">Flooded gum</name>
    <dbReference type="NCBI Taxonomy" id="71139"/>
    <lineage>
        <taxon>Eukaryota</taxon>
        <taxon>Viridiplantae</taxon>
        <taxon>Streptophyta</taxon>
        <taxon>Embryophyta</taxon>
        <taxon>Tracheophyta</taxon>
        <taxon>Spermatophyta</taxon>
        <taxon>Magnoliopsida</taxon>
        <taxon>eudicotyledons</taxon>
        <taxon>Gunneridae</taxon>
        <taxon>Pentapetalae</taxon>
        <taxon>rosids</taxon>
        <taxon>malvids</taxon>
        <taxon>Myrtales</taxon>
        <taxon>Myrtaceae</taxon>
        <taxon>Myrtoideae</taxon>
        <taxon>Eucalypteae</taxon>
        <taxon>Eucalyptus</taxon>
    </lineage>
</organism>
<feature type="binding site" evidence="17">
    <location>
        <position position="413"/>
    </location>
    <ligand>
        <name>ATP</name>
        <dbReference type="ChEBI" id="CHEBI:30616"/>
    </ligand>
</feature>
<dbReference type="AlphaFoldDB" id="A0A059AHQ9"/>
<keyword evidence="5 19" id="KW-0812">Transmembrane</keyword>
<evidence type="ECO:0000259" key="20">
    <source>
        <dbReference type="PROSITE" id="PS50011"/>
    </source>
</evidence>
<dbReference type="InParanoid" id="A0A059AHQ9"/>
<dbReference type="InterPro" id="IPR011009">
    <property type="entry name" value="Kinase-like_dom_sf"/>
</dbReference>
<evidence type="ECO:0000256" key="10">
    <source>
        <dbReference type="ARBA" id="ARBA00022840"/>
    </source>
</evidence>
<dbReference type="EMBL" id="KK198762">
    <property type="protein sequence ID" value="KCW52910.1"/>
    <property type="molecule type" value="Genomic_DNA"/>
</dbReference>
<keyword evidence="12 19" id="KW-0472">Membrane</keyword>
<keyword evidence="4" id="KW-0808">Transferase</keyword>
<evidence type="ECO:0000256" key="4">
    <source>
        <dbReference type="ARBA" id="ARBA00022679"/>
    </source>
</evidence>
<dbReference type="Pfam" id="PF01657">
    <property type="entry name" value="Stress-antifung"/>
    <property type="match status" value="2"/>
</dbReference>
<dbReference type="GO" id="GO:0005524">
    <property type="term" value="F:ATP binding"/>
    <property type="evidence" value="ECO:0007669"/>
    <property type="project" value="UniProtKB-UniRule"/>
</dbReference>
<evidence type="ECO:0008006" key="23">
    <source>
        <dbReference type="Google" id="ProtNLM"/>
    </source>
</evidence>
<feature type="domain" description="Gnk2-homologous" evidence="21">
    <location>
        <begin position="92"/>
        <end position="196"/>
    </location>
</feature>
<dbReference type="GO" id="GO:0004674">
    <property type="term" value="F:protein serine/threonine kinase activity"/>
    <property type="evidence" value="ECO:0000318"/>
    <property type="project" value="GO_Central"/>
</dbReference>
<evidence type="ECO:0000256" key="8">
    <source>
        <dbReference type="ARBA" id="ARBA00022741"/>
    </source>
</evidence>
<reference evidence="22" key="1">
    <citation type="submission" date="2013-07" db="EMBL/GenBank/DDBJ databases">
        <title>The genome of Eucalyptus grandis.</title>
        <authorList>
            <person name="Schmutz J."/>
            <person name="Hayes R."/>
            <person name="Myburg A."/>
            <person name="Tuskan G."/>
            <person name="Grattapaglia D."/>
            <person name="Rokhsar D.S."/>
        </authorList>
    </citation>
    <scope>NUCLEOTIDE SEQUENCE</scope>
    <source>
        <tissue evidence="22">Leaf extractions</tissue>
    </source>
</reference>
<dbReference type="PANTHER" id="PTHR47973">
    <property type="entry name" value="CYSTEINE-RICH RECEPTOR-LIKE PROTEIN KINASE 3"/>
    <property type="match status" value="1"/>
</dbReference>
<evidence type="ECO:0000256" key="3">
    <source>
        <dbReference type="ARBA" id="ARBA00022553"/>
    </source>
</evidence>
<dbReference type="InterPro" id="IPR002902">
    <property type="entry name" value="GNK2"/>
</dbReference>
<dbReference type="OMA" id="YSFYQES"/>
<evidence type="ECO:0000256" key="15">
    <source>
        <dbReference type="ARBA" id="ARBA00047558"/>
    </source>
</evidence>
<keyword evidence="14" id="KW-0325">Glycoprotein</keyword>
<feature type="domain" description="Gnk2-homologous" evidence="21">
    <location>
        <begin position="205"/>
        <end position="306"/>
    </location>
</feature>
<dbReference type="SUPFAM" id="SSF56112">
    <property type="entry name" value="Protein kinase-like (PK-like)"/>
    <property type="match status" value="1"/>
</dbReference>
<evidence type="ECO:0000256" key="16">
    <source>
        <dbReference type="ARBA" id="ARBA00047951"/>
    </source>
</evidence>
<evidence type="ECO:0000256" key="19">
    <source>
        <dbReference type="SAM" id="Phobius"/>
    </source>
</evidence>
<dbReference type="InterPro" id="IPR008271">
    <property type="entry name" value="Ser/Thr_kinase_AS"/>
</dbReference>
<dbReference type="Gramene" id="KCW52910">
    <property type="protein sequence ID" value="KCW52910"/>
    <property type="gene ID" value="EUGRSUZ_J02225"/>
</dbReference>
<dbReference type="CDD" id="cd23509">
    <property type="entry name" value="Gnk2-like"/>
    <property type="match status" value="2"/>
</dbReference>
<evidence type="ECO:0000256" key="5">
    <source>
        <dbReference type="ARBA" id="ARBA00022692"/>
    </source>
</evidence>